<feature type="compositionally biased region" description="Basic and acidic residues" evidence="4">
    <location>
        <begin position="168"/>
        <end position="179"/>
    </location>
</feature>
<gene>
    <name evidence="6" type="ORF">AFUS01_LOCUS9157</name>
</gene>
<dbReference type="InterPro" id="IPR051434">
    <property type="entry name" value="DnaJ_C_subfamily_member5"/>
</dbReference>
<keyword evidence="2" id="KW-0472">Membrane</keyword>
<feature type="domain" description="J" evidence="5">
    <location>
        <begin position="21"/>
        <end position="90"/>
    </location>
</feature>
<dbReference type="InterPro" id="IPR001623">
    <property type="entry name" value="DnaJ_domain"/>
</dbReference>
<feature type="region of interest" description="Disordered" evidence="4">
    <location>
        <begin position="153"/>
        <end position="191"/>
    </location>
</feature>
<dbReference type="Proteomes" id="UP000708208">
    <property type="component" value="Unassembled WGS sequence"/>
</dbReference>
<evidence type="ECO:0000313" key="6">
    <source>
        <dbReference type="EMBL" id="CAG7719856.1"/>
    </source>
</evidence>
<comment type="caution">
    <text evidence="6">The sequence shown here is derived from an EMBL/GenBank/DDBJ whole genome shotgun (WGS) entry which is preliminary data.</text>
</comment>
<keyword evidence="7" id="KW-1185">Reference proteome</keyword>
<dbReference type="Pfam" id="PF00226">
    <property type="entry name" value="DnaJ"/>
    <property type="match status" value="1"/>
</dbReference>
<feature type="compositionally biased region" description="Polar residues" evidence="4">
    <location>
        <begin position="180"/>
        <end position="191"/>
    </location>
</feature>
<dbReference type="AlphaFoldDB" id="A0A8J2JGT8"/>
<reference evidence="6" key="1">
    <citation type="submission" date="2021-06" db="EMBL/GenBank/DDBJ databases">
        <authorList>
            <person name="Hodson N. C."/>
            <person name="Mongue J. A."/>
            <person name="Jaron S. K."/>
        </authorList>
    </citation>
    <scope>NUCLEOTIDE SEQUENCE</scope>
</reference>
<keyword evidence="3" id="KW-0143">Chaperone</keyword>
<sequence length="191" mass="21854">MELWTIPGIYGHRRLSREGKSFYKELSIPKSANERQINYAHKALVFKYQRQHTNAGADSDEEIIQNIKEVNRIHQILTDKKKKAIYDEYGSYGIHVAEKYGEDNVHFQSVVTSLCCQAFGLVTCGYCCFCCFYCCDCCCGSCSNQRSIGNETEQESQLSLDEELENPDIPKEPQQKDQEVITQQPQLSQST</sequence>
<evidence type="ECO:0000256" key="4">
    <source>
        <dbReference type="SAM" id="MobiDB-lite"/>
    </source>
</evidence>
<dbReference type="GO" id="GO:0005737">
    <property type="term" value="C:cytoplasm"/>
    <property type="evidence" value="ECO:0007669"/>
    <property type="project" value="UniProtKB-ARBA"/>
</dbReference>
<evidence type="ECO:0000256" key="3">
    <source>
        <dbReference type="ARBA" id="ARBA00023186"/>
    </source>
</evidence>
<evidence type="ECO:0000259" key="5">
    <source>
        <dbReference type="PROSITE" id="PS50076"/>
    </source>
</evidence>
<dbReference type="PANTHER" id="PTHR44027:SF7">
    <property type="entry name" value="DNAJ HOMOLOG SUBFAMILY C MEMBER 5 HOMOLOG"/>
    <property type="match status" value="1"/>
</dbReference>
<evidence type="ECO:0000313" key="7">
    <source>
        <dbReference type="Proteomes" id="UP000708208"/>
    </source>
</evidence>
<dbReference type="OrthoDB" id="445556at2759"/>
<dbReference type="PANTHER" id="PTHR44027">
    <property type="entry name" value="DNAJ HOMOLOG SUBFAMILY C MEMBER 5 HOMOLOG"/>
    <property type="match status" value="1"/>
</dbReference>
<accession>A0A8J2JGT8</accession>
<protein>
    <recommendedName>
        <fullName evidence="5">J domain-containing protein</fullName>
    </recommendedName>
</protein>
<dbReference type="EMBL" id="CAJVCH010065108">
    <property type="protein sequence ID" value="CAG7719856.1"/>
    <property type="molecule type" value="Genomic_DNA"/>
</dbReference>
<proteinExistence type="predicted"/>
<evidence type="ECO:0000256" key="1">
    <source>
        <dbReference type="ARBA" id="ARBA00004370"/>
    </source>
</evidence>
<dbReference type="PROSITE" id="PS50076">
    <property type="entry name" value="DNAJ_2"/>
    <property type="match status" value="1"/>
</dbReference>
<dbReference type="GO" id="GO:0016020">
    <property type="term" value="C:membrane"/>
    <property type="evidence" value="ECO:0007669"/>
    <property type="project" value="UniProtKB-SubCell"/>
</dbReference>
<organism evidence="6 7">
    <name type="scientific">Allacma fusca</name>
    <dbReference type="NCBI Taxonomy" id="39272"/>
    <lineage>
        <taxon>Eukaryota</taxon>
        <taxon>Metazoa</taxon>
        <taxon>Ecdysozoa</taxon>
        <taxon>Arthropoda</taxon>
        <taxon>Hexapoda</taxon>
        <taxon>Collembola</taxon>
        <taxon>Symphypleona</taxon>
        <taxon>Sminthuridae</taxon>
        <taxon>Allacma</taxon>
    </lineage>
</organism>
<name>A0A8J2JGT8_9HEXA</name>
<evidence type="ECO:0000256" key="2">
    <source>
        <dbReference type="ARBA" id="ARBA00023136"/>
    </source>
</evidence>
<comment type="subcellular location">
    <subcellularLocation>
        <location evidence="1">Membrane</location>
    </subcellularLocation>
</comment>